<gene>
    <name evidence="12" type="ORF">SAMN06295912_105111</name>
</gene>
<evidence type="ECO:0000256" key="11">
    <source>
        <dbReference type="ARBA" id="ARBA00093666"/>
    </source>
</evidence>
<comment type="cofactor">
    <cofactor evidence="1">
        <name>Zn(2+)</name>
        <dbReference type="ChEBI" id="CHEBI:29105"/>
    </cofactor>
</comment>
<evidence type="ECO:0000256" key="9">
    <source>
        <dbReference type="ARBA" id="ARBA00023316"/>
    </source>
</evidence>
<comment type="similarity">
    <text evidence="10">Belongs to the peptidase M15 family.</text>
</comment>
<dbReference type="GO" id="GO:0046872">
    <property type="term" value="F:metal ion binding"/>
    <property type="evidence" value="ECO:0007669"/>
    <property type="project" value="UniProtKB-KW"/>
</dbReference>
<name>A0A239DZ44_9SPHN</name>
<protein>
    <recommendedName>
        <fullName evidence="11">Murein endopeptidase K</fullName>
    </recommendedName>
</protein>
<evidence type="ECO:0000256" key="4">
    <source>
        <dbReference type="ARBA" id="ARBA00022723"/>
    </source>
</evidence>
<dbReference type="Pfam" id="PF05951">
    <property type="entry name" value="Peptidase_M15_2"/>
    <property type="match status" value="1"/>
</dbReference>
<dbReference type="Gene3D" id="3.30.1380.10">
    <property type="match status" value="1"/>
</dbReference>
<dbReference type="InterPro" id="IPR010275">
    <property type="entry name" value="MepK"/>
</dbReference>
<dbReference type="PROSITE" id="PS51318">
    <property type="entry name" value="TAT"/>
    <property type="match status" value="1"/>
</dbReference>
<evidence type="ECO:0000313" key="13">
    <source>
        <dbReference type="Proteomes" id="UP000198281"/>
    </source>
</evidence>
<dbReference type="SUPFAM" id="SSF55166">
    <property type="entry name" value="Hedgehog/DD-peptidase"/>
    <property type="match status" value="1"/>
</dbReference>
<dbReference type="PANTHER" id="PTHR37425">
    <property type="match status" value="1"/>
</dbReference>
<dbReference type="GO" id="GO:0071555">
    <property type="term" value="P:cell wall organization"/>
    <property type="evidence" value="ECO:0007669"/>
    <property type="project" value="UniProtKB-KW"/>
</dbReference>
<keyword evidence="7" id="KW-0862">Zinc</keyword>
<keyword evidence="8" id="KW-0482">Metalloprotease</keyword>
<keyword evidence="4" id="KW-0479">Metal-binding</keyword>
<proteinExistence type="inferred from homology"/>
<dbReference type="GO" id="GO:0006508">
    <property type="term" value="P:proteolysis"/>
    <property type="evidence" value="ECO:0007669"/>
    <property type="project" value="UniProtKB-KW"/>
</dbReference>
<organism evidence="12 13">
    <name type="scientific">Edaphosphingomonas laterariae</name>
    <dbReference type="NCBI Taxonomy" id="861865"/>
    <lineage>
        <taxon>Bacteria</taxon>
        <taxon>Pseudomonadati</taxon>
        <taxon>Pseudomonadota</taxon>
        <taxon>Alphaproteobacteria</taxon>
        <taxon>Sphingomonadales</taxon>
        <taxon>Rhizorhabdaceae</taxon>
        <taxon>Edaphosphingomonas</taxon>
    </lineage>
</organism>
<comment type="pathway">
    <text evidence="2">Cell wall biogenesis; cell wall polysaccharide biosynthesis.</text>
</comment>
<keyword evidence="9" id="KW-0961">Cell wall biogenesis/degradation</keyword>
<evidence type="ECO:0000256" key="1">
    <source>
        <dbReference type="ARBA" id="ARBA00001947"/>
    </source>
</evidence>
<reference evidence="13" key="1">
    <citation type="submission" date="2017-06" db="EMBL/GenBank/DDBJ databases">
        <authorList>
            <person name="Varghese N."/>
            <person name="Submissions S."/>
        </authorList>
    </citation>
    <scope>NUCLEOTIDE SEQUENCE [LARGE SCALE GENOMIC DNA]</scope>
    <source>
        <strain evidence="13">LNB2</strain>
    </source>
</reference>
<dbReference type="InterPro" id="IPR009045">
    <property type="entry name" value="Zn_M74/Hedgehog-like"/>
</dbReference>
<evidence type="ECO:0000313" key="12">
    <source>
        <dbReference type="EMBL" id="SNS37401.1"/>
    </source>
</evidence>
<accession>A0A239DZ44</accession>
<evidence type="ECO:0000256" key="5">
    <source>
        <dbReference type="ARBA" id="ARBA00022729"/>
    </source>
</evidence>
<keyword evidence="13" id="KW-1185">Reference proteome</keyword>
<dbReference type="EMBL" id="FZOS01000005">
    <property type="protein sequence ID" value="SNS37401.1"/>
    <property type="molecule type" value="Genomic_DNA"/>
</dbReference>
<dbReference type="InterPro" id="IPR006311">
    <property type="entry name" value="TAT_signal"/>
</dbReference>
<sequence length="186" mass="19964">MAEHDGVMMDRRGWLAGALAIGAGALAIPGTAMASIGERRLAFRNVHTNEKIDARYWGATGFDREGLAEIDHGLRDWRTGDVTAMDRGLLDLLVALRDSLGVSGNRSFDLISGYRSPHTNAALRARGGGGVATKSQHMLGKATDIALPGVRLETVRNAALALGRGGVGYYPRDGFVHVDTGRVRRW</sequence>
<evidence type="ECO:0000256" key="6">
    <source>
        <dbReference type="ARBA" id="ARBA00022801"/>
    </source>
</evidence>
<dbReference type="PANTHER" id="PTHR37425:SF1">
    <property type="entry name" value="OUTER MEMBRANE PROTEIN"/>
    <property type="match status" value="1"/>
</dbReference>
<evidence type="ECO:0000256" key="2">
    <source>
        <dbReference type="ARBA" id="ARBA00004776"/>
    </source>
</evidence>
<evidence type="ECO:0000256" key="3">
    <source>
        <dbReference type="ARBA" id="ARBA00022670"/>
    </source>
</evidence>
<dbReference type="GO" id="GO:0008237">
    <property type="term" value="F:metallopeptidase activity"/>
    <property type="evidence" value="ECO:0007669"/>
    <property type="project" value="UniProtKB-KW"/>
</dbReference>
<evidence type="ECO:0000256" key="8">
    <source>
        <dbReference type="ARBA" id="ARBA00023049"/>
    </source>
</evidence>
<keyword evidence="5" id="KW-0732">Signal</keyword>
<dbReference type="AlphaFoldDB" id="A0A239DZ44"/>
<dbReference type="Proteomes" id="UP000198281">
    <property type="component" value="Unassembled WGS sequence"/>
</dbReference>
<keyword evidence="6" id="KW-0378">Hydrolase</keyword>
<keyword evidence="3" id="KW-0645">Protease</keyword>
<evidence type="ECO:0000256" key="10">
    <source>
        <dbReference type="ARBA" id="ARBA00093448"/>
    </source>
</evidence>
<evidence type="ECO:0000256" key="7">
    <source>
        <dbReference type="ARBA" id="ARBA00022833"/>
    </source>
</evidence>